<reference evidence="3 4" key="1">
    <citation type="journal article" date="2017" name="Mycologia">
        <title>Bifiguratus adelaidae, gen. et sp. nov., a new member of Mucoromycotina in endophytic and soil-dwelling habitats.</title>
        <authorList>
            <person name="Torres-Cruz T.J."/>
            <person name="Billingsley Tobias T.L."/>
            <person name="Almatruk M."/>
            <person name="Hesse C."/>
            <person name="Kuske C.R."/>
            <person name="Desiro A."/>
            <person name="Benucci G.M."/>
            <person name="Bonito G."/>
            <person name="Stajich J.E."/>
            <person name="Dunlap C."/>
            <person name="Arnold A.E."/>
            <person name="Porras-Alfaro A."/>
        </authorList>
    </citation>
    <scope>NUCLEOTIDE SEQUENCE [LARGE SCALE GENOMIC DNA]</scope>
    <source>
        <strain evidence="3 4">AZ0501</strain>
    </source>
</reference>
<feature type="non-terminal residue" evidence="3">
    <location>
        <position position="1"/>
    </location>
</feature>
<evidence type="ECO:0000259" key="2">
    <source>
        <dbReference type="Pfam" id="PF11223"/>
    </source>
</evidence>
<organism evidence="3 4">
    <name type="scientific">Bifiguratus adelaidae</name>
    <dbReference type="NCBI Taxonomy" id="1938954"/>
    <lineage>
        <taxon>Eukaryota</taxon>
        <taxon>Fungi</taxon>
        <taxon>Fungi incertae sedis</taxon>
        <taxon>Mucoromycota</taxon>
        <taxon>Mucoromycotina</taxon>
        <taxon>Endogonomycetes</taxon>
        <taxon>Endogonales</taxon>
        <taxon>Endogonales incertae sedis</taxon>
        <taxon>Bifiguratus</taxon>
    </lineage>
</organism>
<feature type="compositionally biased region" description="Basic and acidic residues" evidence="1">
    <location>
        <begin position="34"/>
        <end position="51"/>
    </location>
</feature>
<feature type="domain" description="DUF3020" evidence="2">
    <location>
        <begin position="16"/>
        <end position="49"/>
    </location>
</feature>
<gene>
    <name evidence="3" type="ORF">BZG36_03884</name>
</gene>
<dbReference type="OrthoDB" id="5595797at2759"/>
<dbReference type="Proteomes" id="UP000242875">
    <property type="component" value="Unassembled WGS sequence"/>
</dbReference>
<feature type="compositionally biased region" description="Basic and acidic residues" evidence="1">
    <location>
        <begin position="14"/>
        <end position="23"/>
    </location>
</feature>
<evidence type="ECO:0000313" key="3">
    <source>
        <dbReference type="EMBL" id="OZJ03116.1"/>
    </source>
</evidence>
<dbReference type="Pfam" id="PF11223">
    <property type="entry name" value="DUF3020"/>
    <property type="match status" value="1"/>
</dbReference>
<feature type="compositionally biased region" description="Basic residues" evidence="1">
    <location>
        <begin position="52"/>
        <end position="64"/>
    </location>
</feature>
<proteinExistence type="predicted"/>
<dbReference type="AlphaFoldDB" id="A0A261XXL9"/>
<dbReference type="InterPro" id="IPR021386">
    <property type="entry name" value="SPP41_DUF3020"/>
</dbReference>
<feature type="compositionally biased region" description="Polar residues" evidence="1">
    <location>
        <begin position="80"/>
        <end position="97"/>
    </location>
</feature>
<feature type="region of interest" description="Disordered" evidence="1">
    <location>
        <begin position="1"/>
        <end position="98"/>
    </location>
</feature>
<sequence>VAGSVGVRWGRGGAADKDNDLRCRVNKRATKLFGRQDSEHKQKWIEEEFLKRQNKRKEKERRKSMGGATSMHDDHKESSPRNAQNGSTPSHNPNMPTHFTAEDLRMLNTAEQLVTSGQFSASQLAATDLAQSNGGFFPITTSIPPLSPPTIATRLLTGDISDALKQGHNAFLNLADGLLATPDEQLHQIQANDLDPSRGNSTPNGLYSPLNHASPNLNGDDELSRIAAEHRFGEDIDEDRKKDVSGRTGQYPMDAVLTLMKLNEGWKTAA</sequence>
<keyword evidence="4" id="KW-1185">Reference proteome</keyword>
<protein>
    <recommendedName>
        <fullName evidence="2">DUF3020 domain-containing protein</fullName>
    </recommendedName>
</protein>
<comment type="caution">
    <text evidence="3">The sequence shown here is derived from an EMBL/GenBank/DDBJ whole genome shotgun (WGS) entry which is preliminary data.</text>
</comment>
<evidence type="ECO:0000256" key="1">
    <source>
        <dbReference type="SAM" id="MobiDB-lite"/>
    </source>
</evidence>
<evidence type="ECO:0000313" key="4">
    <source>
        <dbReference type="Proteomes" id="UP000242875"/>
    </source>
</evidence>
<dbReference type="EMBL" id="MVBO01000103">
    <property type="protein sequence ID" value="OZJ03116.1"/>
    <property type="molecule type" value="Genomic_DNA"/>
</dbReference>
<name>A0A261XXL9_9FUNG</name>
<accession>A0A261XXL9</accession>